<dbReference type="EMBL" id="FNCV01000007">
    <property type="protein sequence ID" value="SDH45447.1"/>
    <property type="molecule type" value="Genomic_DNA"/>
</dbReference>
<dbReference type="PANTHER" id="PTHR43156:SF2">
    <property type="entry name" value="STAGE II SPORULATION PROTEIN E"/>
    <property type="match status" value="1"/>
</dbReference>
<protein>
    <submittedName>
        <fullName evidence="4">Sigma-B regulation protein RsbU (Phosphoserine phosphatase)</fullName>
    </submittedName>
</protein>
<dbReference type="Gene3D" id="3.60.40.10">
    <property type="entry name" value="PPM-type phosphatase domain"/>
    <property type="match status" value="1"/>
</dbReference>
<dbReference type="Pfam" id="PF01590">
    <property type="entry name" value="GAF"/>
    <property type="match status" value="1"/>
</dbReference>
<keyword evidence="1" id="KW-0378">Hydrolase</keyword>
<accession>A0A1G8CJ04</accession>
<dbReference type="InterPro" id="IPR052016">
    <property type="entry name" value="Bact_Sigma-Reg"/>
</dbReference>
<evidence type="ECO:0000313" key="5">
    <source>
        <dbReference type="Proteomes" id="UP000217076"/>
    </source>
</evidence>
<dbReference type="STRING" id="83401.SAMN05421742_10717"/>
<dbReference type="AlphaFoldDB" id="A0A1G8CJ04"/>
<feature type="domain" description="GAF" evidence="2">
    <location>
        <begin position="26"/>
        <end position="175"/>
    </location>
</feature>
<evidence type="ECO:0000256" key="1">
    <source>
        <dbReference type="ARBA" id="ARBA00022801"/>
    </source>
</evidence>
<dbReference type="Gene3D" id="3.30.450.40">
    <property type="match status" value="1"/>
</dbReference>
<sequence length="430" mass="45571">MIDAATPLAHLDLIAQVTAEFAHTRDPKGSILSGLVRVSRILEAEASSLFLLSSDGAFLACEACYGPVDITGLTFPADKGVVGRAVQTRKAQLVRDTADDPDFGTVDVDGQTGFVTRSILVAPMVVGDQVLGALEIINKSGPDPLFGPADQALLEVMSAAAALAVHNVELTERLVEQERLTTELHLAAEIQRKLLPEAAPGDFPVHGVNVPARGVSGDFFDIIERPDGRIWFCLGDVSGKGMNAALLMAKTSAIVRCLCKGEDDPGRLLGQINHELCETAGHGMFVTLVVGLFDPVSGEVALANAGHEPPLLVNRGGRLLRELPAEAPPLGILEDAAGPEGWPVSRFLLGRGSLYVFSDGLTEARPPGRPAGKPGGAREMLGQQGALALFAELAHLDRRTRLMALVEQVMVRDTPAHDDLTVLVIEQDQP</sequence>
<evidence type="ECO:0000259" key="3">
    <source>
        <dbReference type="SMART" id="SM00331"/>
    </source>
</evidence>
<dbReference type="SUPFAM" id="SSF55781">
    <property type="entry name" value="GAF domain-like"/>
    <property type="match status" value="1"/>
</dbReference>
<dbReference type="SMART" id="SM00331">
    <property type="entry name" value="PP2C_SIG"/>
    <property type="match status" value="1"/>
</dbReference>
<proteinExistence type="predicted"/>
<name>A0A1G8CJ04_9PROT</name>
<gene>
    <name evidence="4" type="ORF">SAMN05421742_10717</name>
</gene>
<evidence type="ECO:0000313" key="4">
    <source>
        <dbReference type="EMBL" id="SDH45447.1"/>
    </source>
</evidence>
<dbReference type="InterPro" id="IPR029016">
    <property type="entry name" value="GAF-like_dom_sf"/>
</dbReference>
<dbReference type="SMART" id="SM00065">
    <property type="entry name" value="GAF"/>
    <property type="match status" value="1"/>
</dbReference>
<feature type="domain" description="PPM-type phosphatase" evidence="3">
    <location>
        <begin position="198"/>
        <end position="427"/>
    </location>
</feature>
<keyword evidence="5" id="KW-1185">Reference proteome</keyword>
<dbReference type="Pfam" id="PF07228">
    <property type="entry name" value="SpoIIE"/>
    <property type="match status" value="1"/>
</dbReference>
<dbReference type="PANTHER" id="PTHR43156">
    <property type="entry name" value="STAGE II SPORULATION PROTEIN E-RELATED"/>
    <property type="match status" value="1"/>
</dbReference>
<organism evidence="4 5">
    <name type="scientific">Roseospirillum parvum</name>
    <dbReference type="NCBI Taxonomy" id="83401"/>
    <lineage>
        <taxon>Bacteria</taxon>
        <taxon>Pseudomonadati</taxon>
        <taxon>Pseudomonadota</taxon>
        <taxon>Alphaproteobacteria</taxon>
        <taxon>Rhodospirillales</taxon>
        <taxon>Rhodospirillaceae</taxon>
        <taxon>Roseospirillum</taxon>
    </lineage>
</organism>
<dbReference type="InterPro" id="IPR001932">
    <property type="entry name" value="PPM-type_phosphatase-like_dom"/>
</dbReference>
<evidence type="ECO:0000259" key="2">
    <source>
        <dbReference type="SMART" id="SM00065"/>
    </source>
</evidence>
<dbReference type="GO" id="GO:0016791">
    <property type="term" value="F:phosphatase activity"/>
    <property type="evidence" value="ECO:0007669"/>
    <property type="project" value="TreeGrafter"/>
</dbReference>
<dbReference type="Proteomes" id="UP000217076">
    <property type="component" value="Unassembled WGS sequence"/>
</dbReference>
<dbReference type="InterPro" id="IPR036457">
    <property type="entry name" value="PPM-type-like_dom_sf"/>
</dbReference>
<reference evidence="5" key="1">
    <citation type="submission" date="2016-10" db="EMBL/GenBank/DDBJ databases">
        <authorList>
            <person name="Varghese N."/>
            <person name="Submissions S."/>
        </authorList>
    </citation>
    <scope>NUCLEOTIDE SEQUENCE [LARGE SCALE GENOMIC DNA]</scope>
    <source>
        <strain evidence="5">930I</strain>
    </source>
</reference>
<dbReference type="InterPro" id="IPR003018">
    <property type="entry name" value="GAF"/>
</dbReference>